<keyword evidence="7 12" id="KW-0067">ATP-binding</keyword>
<dbReference type="VEuPathDB" id="TriTrypDB:TRSC58_05673"/>
<dbReference type="InterPro" id="IPR027417">
    <property type="entry name" value="P-loop_NTPase"/>
</dbReference>
<evidence type="ECO:0000259" key="14">
    <source>
        <dbReference type="SMART" id="SM01024"/>
    </source>
</evidence>
<dbReference type="PROSITE" id="PS00674">
    <property type="entry name" value="AAA"/>
    <property type="match status" value="1"/>
</dbReference>
<evidence type="ECO:0000256" key="6">
    <source>
        <dbReference type="ARBA" id="ARBA00022801"/>
    </source>
</evidence>
<dbReference type="GO" id="GO:0016887">
    <property type="term" value="F:ATP hydrolysis activity"/>
    <property type="evidence" value="ECO:0007669"/>
    <property type="project" value="InterPro"/>
</dbReference>
<dbReference type="SMART" id="SM00382">
    <property type="entry name" value="AAA"/>
    <property type="match status" value="1"/>
</dbReference>
<dbReference type="Pfam" id="PF08740">
    <property type="entry name" value="BCS1_N"/>
    <property type="match status" value="1"/>
</dbReference>
<name>A0A061IX44_TRYRA</name>
<comment type="catalytic activity">
    <reaction evidence="11">
        <text>ATP + H2O = ADP + phosphate + H(+)</text>
        <dbReference type="Rhea" id="RHEA:13065"/>
        <dbReference type="ChEBI" id="CHEBI:15377"/>
        <dbReference type="ChEBI" id="CHEBI:15378"/>
        <dbReference type="ChEBI" id="CHEBI:30616"/>
        <dbReference type="ChEBI" id="CHEBI:43474"/>
        <dbReference type="ChEBI" id="CHEBI:456216"/>
    </reaction>
    <physiologicalReaction direction="left-to-right" evidence="11">
        <dbReference type="Rhea" id="RHEA:13066"/>
    </physiologicalReaction>
</comment>
<evidence type="ECO:0000256" key="1">
    <source>
        <dbReference type="ARBA" id="ARBA00004434"/>
    </source>
</evidence>
<evidence type="ECO:0000256" key="3">
    <source>
        <dbReference type="ARBA" id="ARBA00022692"/>
    </source>
</evidence>
<dbReference type="GO" id="GO:0005743">
    <property type="term" value="C:mitochondrial inner membrane"/>
    <property type="evidence" value="ECO:0007669"/>
    <property type="project" value="UniProtKB-SubCell"/>
</dbReference>
<sequence length="471" mass="52439">MNPLAAALPPPAAGANADARISEITALLPEGWGENGGVVTRALKGLLQNPFFSAGAGLYLLTFAGTAVRSFSTVMQTAMRRRFVVSLEVTSQDESYLWMVRWLAHNPAFYVQQMSVTTRNTTIFSNDESSHECLYAPCTNVRHWFWYSGRPMMLQRRRVETQAMGTDVLETLQLSTIGLSATVMKEILEDARRLTSMRNSDHTVIYQNSGGRWTRQEPRRRRPLHSVVLDGGTSAEILKDVQLFLRSSSYYEDLGVPYRRGYLLHGPPGCGKSSFVMALAGELRLSICPLSLSSRGLSDEALVGLLNSAPLRSIVLLEDIDRAFSADSHITMSGLLNALDGVAAQEGRLVFMTTNHVERLDDALIRPGRCDVKLEIGLLTCGQAQQLYRKFFPAADDTLQVEFAGQIPPHTLSVAQIQAHLFVHRDSATEAVRALPTFLKTVRSFETQLRQAREREKCVERMKRAPMLHNL</sequence>
<evidence type="ECO:0000256" key="2">
    <source>
        <dbReference type="ARBA" id="ARBA00007448"/>
    </source>
</evidence>
<dbReference type="OrthoDB" id="10251412at2759"/>
<keyword evidence="10" id="KW-0472">Membrane</keyword>
<dbReference type="InterPro" id="IPR050747">
    <property type="entry name" value="Mitochondrial_chaperone_BCS1"/>
</dbReference>
<keyword evidence="3" id="KW-0812">Transmembrane</keyword>
<evidence type="ECO:0000313" key="16">
    <source>
        <dbReference type="Proteomes" id="UP000031737"/>
    </source>
</evidence>
<proteinExistence type="inferred from homology"/>
<gene>
    <name evidence="15" type="ORF">TRSC58_05673</name>
</gene>
<dbReference type="CDD" id="cd19510">
    <property type="entry name" value="RecA-like_BCS1"/>
    <property type="match status" value="1"/>
</dbReference>
<comment type="caution">
    <text evidence="15">The sequence shown here is derived from an EMBL/GenBank/DDBJ whole genome shotgun (WGS) entry which is preliminary data.</text>
</comment>
<dbReference type="PANTHER" id="PTHR23070">
    <property type="entry name" value="BCS1 AAA-TYPE ATPASE"/>
    <property type="match status" value="1"/>
</dbReference>
<dbReference type="Pfam" id="PF25426">
    <property type="entry name" value="AAA_lid_BCS1"/>
    <property type="match status" value="1"/>
</dbReference>
<organism evidence="15 16">
    <name type="scientific">Trypanosoma rangeli SC58</name>
    <dbReference type="NCBI Taxonomy" id="429131"/>
    <lineage>
        <taxon>Eukaryota</taxon>
        <taxon>Discoba</taxon>
        <taxon>Euglenozoa</taxon>
        <taxon>Kinetoplastea</taxon>
        <taxon>Metakinetoplastina</taxon>
        <taxon>Trypanosomatida</taxon>
        <taxon>Trypanosomatidae</taxon>
        <taxon>Trypanosoma</taxon>
        <taxon>Herpetosoma</taxon>
    </lineage>
</organism>
<dbReference type="InterPro" id="IPR057495">
    <property type="entry name" value="AAA_lid_BCS1"/>
</dbReference>
<keyword evidence="4 12" id="KW-0547">Nucleotide-binding</keyword>
<dbReference type="InterPro" id="IPR014851">
    <property type="entry name" value="BCS1_N"/>
</dbReference>
<evidence type="ECO:0000313" key="15">
    <source>
        <dbReference type="EMBL" id="ESL06650.1"/>
    </source>
</evidence>
<dbReference type="EMBL" id="AUPL01005673">
    <property type="protein sequence ID" value="ESL06650.1"/>
    <property type="molecule type" value="Genomic_DNA"/>
</dbReference>
<evidence type="ECO:0000256" key="10">
    <source>
        <dbReference type="ARBA" id="ARBA00023136"/>
    </source>
</evidence>
<accession>A0A061IX44</accession>
<keyword evidence="5" id="KW-0999">Mitochondrion inner membrane</keyword>
<dbReference type="SUPFAM" id="SSF52540">
    <property type="entry name" value="P-loop containing nucleoside triphosphate hydrolases"/>
    <property type="match status" value="1"/>
</dbReference>
<evidence type="ECO:0000256" key="12">
    <source>
        <dbReference type="RuleBase" id="RU003651"/>
    </source>
</evidence>
<keyword evidence="16" id="KW-1185">Reference proteome</keyword>
<evidence type="ECO:0000256" key="8">
    <source>
        <dbReference type="ARBA" id="ARBA00022989"/>
    </source>
</evidence>
<dbReference type="AlphaFoldDB" id="A0A061IX44"/>
<dbReference type="InterPro" id="IPR003593">
    <property type="entry name" value="AAA+_ATPase"/>
</dbReference>
<evidence type="ECO:0000256" key="9">
    <source>
        <dbReference type="ARBA" id="ARBA00023128"/>
    </source>
</evidence>
<protein>
    <submittedName>
        <fullName evidence="15">ATP-dependent chaperone</fullName>
    </submittedName>
</protein>
<dbReference type="Pfam" id="PF00004">
    <property type="entry name" value="AAA"/>
    <property type="match status" value="1"/>
</dbReference>
<dbReference type="Proteomes" id="UP000031737">
    <property type="component" value="Unassembled WGS sequence"/>
</dbReference>
<dbReference type="InterPro" id="IPR003960">
    <property type="entry name" value="ATPase_AAA_CS"/>
</dbReference>
<comment type="similarity">
    <text evidence="2">Belongs to the AAA ATPase family. BCS1 subfamily.</text>
</comment>
<dbReference type="InterPro" id="IPR003959">
    <property type="entry name" value="ATPase_AAA_core"/>
</dbReference>
<evidence type="ECO:0000256" key="11">
    <source>
        <dbReference type="ARBA" id="ARBA00048778"/>
    </source>
</evidence>
<evidence type="ECO:0000259" key="13">
    <source>
        <dbReference type="SMART" id="SM00382"/>
    </source>
</evidence>
<dbReference type="SMART" id="SM01024">
    <property type="entry name" value="BCS1_N"/>
    <property type="match status" value="1"/>
</dbReference>
<feature type="domain" description="AAA+ ATPase" evidence="13">
    <location>
        <begin position="258"/>
        <end position="380"/>
    </location>
</feature>
<evidence type="ECO:0000256" key="5">
    <source>
        <dbReference type="ARBA" id="ARBA00022792"/>
    </source>
</evidence>
<dbReference type="GO" id="GO:0005524">
    <property type="term" value="F:ATP binding"/>
    <property type="evidence" value="ECO:0007669"/>
    <property type="project" value="UniProtKB-KW"/>
</dbReference>
<dbReference type="Gene3D" id="3.40.50.300">
    <property type="entry name" value="P-loop containing nucleotide triphosphate hydrolases"/>
    <property type="match status" value="1"/>
</dbReference>
<keyword evidence="6" id="KW-0378">Hydrolase</keyword>
<evidence type="ECO:0000256" key="7">
    <source>
        <dbReference type="ARBA" id="ARBA00022840"/>
    </source>
</evidence>
<comment type="subcellular location">
    <subcellularLocation>
        <location evidence="1">Mitochondrion inner membrane</location>
        <topology evidence="1">Single-pass membrane protein</topology>
    </subcellularLocation>
</comment>
<evidence type="ECO:0000256" key="4">
    <source>
        <dbReference type="ARBA" id="ARBA00022741"/>
    </source>
</evidence>
<reference evidence="15 16" key="1">
    <citation type="submission" date="2013-07" db="EMBL/GenBank/DDBJ databases">
        <authorList>
            <person name="Stoco P.H."/>
            <person name="Wagner G."/>
            <person name="Gerber A."/>
            <person name="Zaha A."/>
            <person name="Thompson C."/>
            <person name="Bartholomeu D.C."/>
            <person name="Luckemeyer D.D."/>
            <person name="Bahia D."/>
            <person name="Loreto E."/>
            <person name="Prestes E.B."/>
            <person name="Lima F.M."/>
            <person name="Rodrigues-Luiz G."/>
            <person name="Vallejo G.A."/>
            <person name="Filho J.F."/>
            <person name="Monteiro K.M."/>
            <person name="Tyler K.M."/>
            <person name="de Almeida L.G."/>
            <person name="Ortiz M.F."/>
            <person name="Siervo M.A."/>
            <person name="de Moraes M.H."/>
            <person name="Cunha O.L."/>
            <person name="Mendonca-Neto R."/>
            <person name="Silva R."/>
            <person name="Teixeira S.M."/>
            <person name="Murta S.M."/>
            <person name="Sincero T.C."/>
            <person name="Mendes T.A."/>
            <person name="Urmenyi T.P."/>
            <person name="Silva V.G."/>
            <person name="da Rocha W.D."/>
            <person name="Andersson B."/>
            <person name="Romanha A.J."/>
            <person name="Steindel M."/>
            <person name="de Vasconcelos A.T."/>
            <person name="Grisard E.C."/>
        </authorList>
    </citation>
    <scope>NUCLEOTIDE SEQUENCE [LARGE SCALE GENOMIC DNA]</scope>
    <source>
        <strain evidence="15 16">SC58</strain>
    </source>
</reference>
<keyword evidence="8" id="KW-1133">Transmembrane helix</keyword>
<feature type="domain" description="BCS1 N-terminal" evidence="14">
    <location>
        <begin position="59"/>
        <end position="227"/>
    </location>
</feature>
<keyword evidence="9" id="KW-0496">Mitochondrion</keyword>